<proteinExistence type="predicted"/>
<dbReference type="Pfam" id="PF00691">
    <property type="entry name" value="OmpA"/>
    <property type="match status" value="1"/>
</dbReference>
<dbReference type="Gene3D" id="3.30.1330.60">
    <property type="entry name" value="OmpA-like domain"/>
    <property type="match status" value="1"/>
</dbReference>
<evidence type="ECO:0000256" key="3">
    <source>
        <dbReference type="ARBA" id="ARBA00023237"/>
    </source>
</evidence>
<dbReference type="InterPro" id="IPR006664">
    <property type="entry name" value="OMP_bac"/>
</dbReference>
<dbReference type="RefSeq" id="WP_211604405.1">
    <property type="nucleotide sequence ID" value="NZ_JAGSNF010000025.1"/>
</dbReference>
<evidence type="ECO:0000256" key="6">
    <source>
        <dbReference type="SAM" id="SignalP"/>
    </source>
</evidence>
<keyword evidence="9" id="KW-1185">Reference proteome</keyword>
<evidence type="ECO:0000256" key="5">
    <source>
        <dbReference type="SAM" id="MobiDB-lite"/>
    </source>
</evidence>
<feature type="compositionally biased region" description="Basic and acidic residues" evidence="5">
    <location>
        <begin position="319"/>
        <end position="338"/>
    </location>
</feature>
<evidence type="ECO:0000256" key="4">
    <source>
        <dbReference type="PROSITE-ProRule" id="PRU00473"/>
    </source>
</evidence>
<keyword evidence="2 4" id="KW-0472">Membrane</keyword>
<evidence type="ECO:0000256" key="1">
    <source>
        <dbReference type="ARBA" id="ARBA00004442"/>
    </source>
</evidence>
<feature type="signal peptide" evidence="6">
    <location>
        <begin position="1"/>
        <end position="28"/>
    </location>
</feature>
<dbReference type="Proteomes" id="UP000677016">
    <property type="component" value="Unassembled WGS sequence"/>
</dbReference>
<dbReference type="SUPFAM" id="SSF103088">
    <property type="entry name" value="OmpA-like"/>
    <property type="match status" value="1"/>
</dbReference>
<dbReference type="InterPro" id="IPR050330">
    <property type="entry name" value="Bact_OuterMem_StrucFunc"/>
</dbReference>
<reference evidence="8" key="1">
    <citation type="submission" date="2021-04" db="EMBL/GenBank/DDBJ databases">
        <title>Phycicoccus avicenniae sp. nov., a novel endophytic actinomycetes isolated from branch of Avicennia mariana.</title>
        <authorList>
            <person name="Tuo L."/>
        </authorList>
    </citation>
    <scope>NUCLEOTIDE SEQUENCE</scope>
    <source>
        <strain evidence="8">BSK3Z-2</strain>
    </source>
</reference>
<dbReference type="PROSITE" id="PS51123">
    <property type="entry name" value="OMPA_2"/>
    <property type="match status" value="1"/>
</dbReference>
<dbReference type="EMBL" id="JAGSNF010000025">
    <property type="protein sequence ID" value="MBR7744879.1"/>
    <property type="molecule type" value="Genomic_DNA"/>
</dbReference>
<comment type="caution">
    <text evidence="8">The sequence shown here is derived from an EMBL/GenBank/DDBJ whole genome shotgun (WGS) entry which is preliminary data.</text>
</comment>
<gene>
    <name evidence="8" type="ORF">KC207_16415</name>
</gene>
<feature type="domain" description="OmpA-like" evidence="7">
    <location>
        <begin position="233"/>
        <end position="352"/>
    </location>
</feature>
<evidence type="ECO:0000313" key="9">
    <source>
        <dbReference type="Proteomes" id="UP000677016"/>
    </source>
</evidence>
<protein>
    <submittedName>
        <fullName evidence="8">OmpA family protein</fullName>
    </submittedName>
</protein>
<dbReference type="InterPro" id="IPR036737">
    <property type="entry name" value="OmpA-like_sf"/>
</dbReference>
<comment type="subcellular location">
    <subcellularLocation>
        <location evidence="1">Cell outer membrane</location>
    </subcellularLocation>
</comment>
<evidence type="ECO:0000256" key="2">
    <source>
        <dbReference type="ARBA" id="ARBA00023136"/>
    </source>
</evidence>
<organism evidence="8 9">
    <name type="scientific">Phycicoccus avicenniae</name>
    <dbReference type="NCBI Taxonomy" id="2828860"/>
    <lineage>
        <taxon>Bacteria</taxon>
        <taxon>Bacillati</taxon>
        <taxon>Actinomycetota</taxon>
        <taxon>Actinomycetes</taxon>
        <taxon>Micrococcales</taxon>
        <taxon>Intrasporangiaceae</taxon>
        <taxon>Phycicoccus</taxon>
    </lineage>
</organism>
<dbReference type="CDD" id="cd07185">
    <property type="entry name" value="OmpA_C-like"/>
    <property type="match status" value="1"/>
</dbReference>
<feature type="chain" id="PRO_5036967790" evidence="6">
    <location>
        <begin position="29"/>
        <end position="352"/>
    </location>
</feature>
<dbReference type="InterPro" id="IPR006665">
    <property type="entry name" value="OmpA-like"/>
</dbReference>
<dbReference type="GO" id="GO:0009279">
    <property type="term" value="C:cell outer membrane"/>
    <property type="evidence" value="ECO:0007669"/>
    <property type="project" value="UniProtKB-SubCell"/>
</dbReference>
<accession>A0A941DA30</accession>
<dbReference type="PANTHER" id="PTHR30329:SF21">
    <property type="entry name" value="LIPOPROTEIN YIAD-RELATED"/>
    <property type="match status" value="1"/>
</dbReference>
<evidence type="ECO:0000313" key="8">
    <source>
        <dbReference type="EMBL" id="MBR7744879.1"/>
    </source>
</evidence>
<name>A0A941DA30_9MICO</name>
<evidence type="ECO:0000259" key="7">
    <source>
        <dbReference type="PROSITE" id="PS51123"/>
    </source>
</evidence>
<keyword evidence="6" id="KW-0732">Signal</keyword>
<keyword evidence="3" id="KW-0998">Cell outer membrane</keyword>
<dbReference type="PRINTS" id="PR01021">
    <property type="entry name" value="OMPADOMAIN"/>
</dbReference>
<sequence length="352" mass="36120">MTRGTTSVLAAGAAAVLAAVVVAPASRAADPGDLEIPVRGQVVTLGSQRGGTPGVVTVHRVARTEDATVVYWSFGVPEGAEGGNGNPLGGSTTAFYDSLTGPQIGDVGLVDAAAGLVYRPLVADDGSGRCVCPANQALYGLEPGQAGVLWAGVAPLPADVTTVDVVIAEQVLPDVPVEEGLLEPVAEDQDLPLVLGTGWPDIPADELADAASLDPAAFEITERVANLEQSVTTSQEEVDLAADVLFAKDSARLTRRAASTIREAAATIRDSAPEGTRLTVVGHTDSDASASYNDRLSRQRAEAVATALGRELGADYTLRTEGRGESEPIADNRSESGKAKNRRVTVSFGNGG</sequence>
<dbReference type="AlphaFoldDB" id="A0A941DA30"/>
<feature type="region of interest" description="Disordered" evidence="5">
    <location>
        <begin position="319"/>
        <end position="352"/>
    </location>
</feature>
<dbReference type="PANTHER" id="PTHR30329">
    <property type="entry name" value="STATOR ELEMENT OF FLAGELLAR MOTOR COMPLEX"/>
    <property type="match status" value="1"/>
</dbReference>